<evidence type="ECO:0000313" key="3">
    <source>
        <dbReference type="Proteomes" id="UP000738359"/>
    </source>
</evidence>
<dbReference type="AlphaFoldDB" id="A0A9P6M0K1"/>
<protein>
    <submittedName>
        <fullName evidence="2">Uncharacterized protein</fullName>
    </submittedName>
</protein>
<keyword evidence="1" id="KW-0472">Membrane</keyword>
<evidence type="ECO:0000256" key="1">
    <source>
        <dbReference type="SAM" id="Phobius"/>
    </source>
</evidence>
<feature type="transmembrane region" description="Helical" evidence="1">
    <location>
        <begin position="45"/>
        <end position="64"/>
    </location>
</feature>
<keyword evidence="1" id="KW-1133">Transmembrane helix</keyword>
<gene>
    <name evidence="2" type="ORF">BGZ70_009371</name>
</gene>
<organism evidence="2 3">
    <name type="scientific">Mortierella alpina</name>
    <name type="common">Oleaginous fungus</name>
    <name type="synonym">Mortierella renispora</name>
    <dbReference type="NCBI Taxonomy" id="64518"/>
    <lineage>
        <taxon>Eukaryota</taxon>
        <taxon>Fungi</taxon>
        <taxon>Fungi incertae sedis</taxon>
        <taxon>Mucoromycota</taxon>
        <taxon>Mortierellomycotina</taxon>
        <taxon>Mortierellomycetes</taxon>
        <taxon>Mortierellales</taxon>
        <taxon>Mortierellaceae</taxon>
        <taxon>Mortierella</taxon>
    </lineage>
</organism>
<keyword evidence="1" id="KW-0812">Transmembrane</keyword>
<feature type="transmembrane region" description="Helical" evidence="1">
    <location>
        <begin position="70"/>
        <end position="91"/>
    </location>
</feature>
<reference evidence="2" key="1">
    <citation type="journal article" date="2020" name="Fungal Divers.">
        <title>Resolving the Mortierellaceae phylogeny through synthesis of multi-gene phylogenetics and phylogenomics.</title>
        <authorList>
            <person name="Vandepol N."/>
            <person name="Liber J."/>
            <person name="Desiro A."/>
            <person name="Na H."/>
            <person name="Kennedy M."/>
            <person name="Barry K."/>
            <person name="Grigoriev I.V."/>
            <person name="Miller A.N."/>
            <person name="O'Donnell K."/>
            <person name="Stajich J.E."/>
            <person name="Bonito G."/>
        </authorList>
    </citation>
    <scope>NUCLEOTIDE SEQUENCE</scope>
    <source>
        <strain evidence="2">CK1249</strain>
    </source>
</reference>
<dbReference type="OrthoDB" id="10444101at2759"/>
<dbReference type="Proteomes" id="UP000738359">
    <property type="component" value="Unassembled WGS sequence"/>
</dbReference>
<name>A0A9P6M0K1_MORAP</name>
<feature type="transmembrane region" description="Helical" evidence="1">
    <location>
        <begin position="189"/>
        <end position="213"/>
    </location>
</feature>
<keyword evidence="3" id="KW-1185">Reference proteome</keyword>
<feature type="transmembrane region" description="Helical" evidence="1">
    <location>
        <begin position="233"/>
        <end position="250"/>
    </location>
</feature>
<sequence length="273" mass="29620">MTSEEEASTSTEQKSRNFTNADVLELFSNPRTLPAMVKYYRTIRCWHIAVFVTAVFSALVYGHFSLVKAWTTFAAPQSCGAMGLFAIIMLLGPTTRVRNPGAASVFPDFGAWLKRRGWVLVVEPSDATKAIIAARRRYGAVPPATTTSAAATTGTSASCPEAASLQAESEPRVLLLAQERLLGMEPREFSISLALFVIVFALLPTVAEVYIIATNIVFKGQPPETAFWRAGRAATGAMLAVLICVDLVVLQRSKIGIQALLDQELLQRHQTSA</sequence>
<comment type="caution">
    <text evidence="2">The sequence shown here is derived from an EMBL/GenBank/DDBJ whole genome shotgun (WGS) entry which is preliminary data.</text>
</comment>
<dbReference type="EMBL" id="JAAAHY010000757">
    <property type="protein sequence ID" value="KAF9957865.1"/>
    <property type="molecule type" value="Genomic_DNA"/>
</dbReference>
<evidence type="ECO:0000313" key="2">
    <source>
        <dbReference type="EMBL" id="KAF9957865.1"/>
    </source>
</evidence>
<accession>A0A9P6M0K1</accession>
<proteinExistence type="predicted"/>